<accession>A0A3B0N2K0</accession>
<dbReference type="EMBL" id="UIVS01000004">
    <property type="protein sequence ID" value="SVP94574.1"/>
    <property type="molecule type" value="Genomic_DNA"/>
</dbReference>
<feature type="compositionally biased region" description="Low complexity" evidence="1">
    <location>
        <begin position="83"/>
        <end position="101"/>
    </location>
</feature>
<dbReference type="EMBL" id="UIVT01000004">
    <property type="protein sequence ID" value="SVP94040.1"/>
    <property type="molecule type" value="Genomic_DNA"/>
</dbReference>
<proteinExistence type="predicted"/>
<name>A0A3B0N2K0_THEAN</name>
<reference evidence="2" key="1">
    <citation type="submission" date="2018-07" db="EMBL/GenBank/DDBJ databases">
        <authorList>
            <person name="Quirk P.G."/>
            <person name="Krulwich T.A."/>
        </authorList>
    </citation>
    <scope>NUCLEOTIDE SEQUENCE</scope>
    <source>
        <strain evidence="2">Anand</strain>
    </source>
</reference>
<evidence type="ECO:0000313" key="3">
    <source>
        <dbReference type="EMBL" id="SVP94574.1"/>
    </source>
</evidence>
<gene>
    <name evidence="2" type="ORF">TAT_000304000</name>
    <name evidence="3" type="ORF">TAV_000304100</name>
</gene>
<sequence length="362" mass="39978">MSEKELCIEKLQKALLKLPKDDLIKLLKNTYQAMKIKHNIPNQVTSKLIQNPNPNNNKSNKYNTKEQCVNKNSRRNLKLTNLNTNNTTTKSTNNTTTNSTTIPPKGANSMGMECTLGKGANSMGTECTMGKGANFTAIECTTNNTKDNMDKYGIGMNVDDRFINMETFDTMNKDEMEEEEEITFRSQEFQVQVPELDLTLAHEYINSKHSKNIQKNEEKITTPKFSFYQTTTEGPTGTNTNQITGNPNTITGTGTVNTVNRVNSVNLNGVTGTNTTSTTMGNMNTSGTITGTKETPLGSKVAHFGAGGVNSIGLYGSGMNNVQYLQGYNGMIWTGGPVNFGCLRPVQIIRRPFYPRSRSLQR</sequence>
<dbReference type="VEuPathDB" id="PiroplasmaDB:TA07450"/>
<evidence type="ECO:0000256" key="1">
    <source>
        <dbReference type="SAM" id="MobiDB-lite"/>
    </source>
</evidence>
<protein>
    <submittedName>
        <fullName evidence="2">Uncharacterized protein</fullName>
    </submittedName>
</protein>
<organism evidence="2">
    <name type="scientific">Theileria annulata</name>
    <dbReference type="NCBI Taxonomy" id="5874"/>
    <lineage>
        <taxon>Eukaryota</taxon>
        <taxon>Sar</taxon>
        <taxon>Alveolata</taxon>
        <taxon>Apicomplexa</taxon>
        <taxon>Aconoidasida</taxon>
        <taxon>Piroplasmida</taxon>
        <taxon>Theileriidae</taxon>
        <taxon>Theileria</taxon>
    </lineage>
</organism>
<dbReference type="AlphaFoldDB" id="A0A3B0N2K0"/>
<feature type="region of interest" description="Disordered" evidence="1">
    <location>
        <begin position="83"/>
        <end position="109"/>
    </location>
</feature>
<evidence type="ECO:0000313" key="2">
    <source>
        <dbReference type="EMBL" id="SVP94040.1"/>
    </source>
</evidence>